<evidence type="ECO:0000313" key="7">
    <source>
        <dbReference type="RefSeq" id="XP_038987602.1"/>
    </source>
</evidence>
<feature type="compositionally biased region" description="Basic and acidic residues" evidence="1">
    <location>
        <begin position="51"/>
        <end position="64"/>
    </location>
</feature>
<dbReference type="InterPro" id="IPR038944">
    <property type="entry name" value="OEP7-like"/>
</dbReference>
<dbReference type="RefSeq" id="XP_038987600.1">
    <property type="nucleotide sequence ID" value="XM_039131672.1"/>
</dbReference>
<dbReference type="Proteomes" id="UP000228380">
    <property type="component" value="Chromosome 11"/>
</dbReference>
<sequence length="114" mass="12403">MERGASRARQNAMRSGLVVVGAIAFGYLSFQVGFKPFLDRAQEAMEITLPVDREAGQQEERRSPPSDTTISFSQDEEDLGSDASGELRHILLHLVTNAILSPPVNCCISCIAPL</sequence>
<reference evidence="4 5" key="2">
    <citation type="submission" date="2025-04" db="UniProtKB">
        <authorList>
            <consortium name="RefSeq"/>
        </authorList>
    </citation>
    <scope>IDENTIFICATION</scope>
    <source>
        <tissue evidence="4 5">Young leaves</tissue>
    </source>
</reference>
<dbReference type="RefSeq" id="XP_038987601.1">
    <property type="nucleotide sequence ID" value="XM_039131673.1"/>
</dbReference>
<dbReference type="AlphaFoldDB" id="A0A8B9APV6"/>
<organism evidence="3 7">
    <name type="scientific">Phoenix dactylifera</name>
    <name type="common">Date palm</name>
    <dbReference type="NCBI Taxonomy" id="42345"/>
    <lineage>
        <taxon>Eukaryota</taxon>
        <taxon>Viridiplantae</taxon>
        <taxon>Streptophyta</taxon>
        <taxon>Embryophyta</taxon>
        <taxon>Tracheophyta</taxon>
        <taxon>Spermatophyta</taxon>
        <taxon>Magnoliopsida</taxon>
        <taxon>Liliopsida</taxon>
        <taxon>Arecaceae</taxon>
        <taxon>Coryphoideae</taxon>
        <taxon>Phoeniceae</taxon>
        <taxon>Phoenix</taxon>
    </lineage>
</organism>
<evidence type="ECO:0000256" key="2">
    <source>
        <dbReference type="SAM" id="Phobius"/>
    </source>
</evidence>
<protein>
    <submittedName>
        <fullName evidence="4 5">Uncharacterized protein LOC103700742 isoform X1</fullName>
    </submittedName>
</protein>
<feature type="region of interest" description="Disordered" evidence="1">
    <location>
        <begin position="49"/>
        <end position="81"/>
    </location>
</feature>
<dbReference type="PANTHER" id="PTHR33982:SF4">
    <property type="entry name" value="TRANSMEMBRANE PROTEIN"/>
    <property type="match status" value="1"/>
</dbReference>
<evidence type="ECO:0000313" key="5">
    <source>
        <dbReference type="RefSeq" id="XP_038987600.1"/>
    </source>
</evidence>
<dbReference type="RefSeq" id="XP_038987602.1">
    <property type="nucleotide sequence ID" value="XM_039131674.1"/>
</dbReference>
<keyword evidence="2" id="KW-0812">Transmembrane</keyword>
<dbReference type="KEGG" id="pda:103700742"/>
<name>A0A8B9APV6_PHODC</name>
<dbReference type="OrthoDB" id="754892at2759"/>
<gene>
    <name evidence="4 5 6 7" type="primary">LOC103700742</name>
</gene>
<evidence type="ECO:0000313" key="4">
    <source>
        <dbReference type="RefSeq" id="XP_038987599.1"/>
    </source>
</evidence>
<dbReference type="RefSeq" id="XP_038987599.1">
    <property type="nucleotide sequence ID" value="XM_039131671.1"/>
</dbReference>
<evidence type="ECO:0000313" key="6">
    <source>
        <dbReference type="RefSeq" id="XP_038987601.1"/>
    </source>
</evidence>
<evidence type="ECO:0000256" key="1">
    <source>
        <dbReference type="SAM" id="MobiDB-lite"/>
    </source>
</evidence>
<dbReference type="GeneID" id="103700742"/>
<accession>A0A8B9APV6</accession>
<keyword evidence="2" id="KW-1133">Transmembrane helix</keyword>
<feature type="transmembrane region" description="Helical" evidence="2">
    <location>
        <begin position="12"/>
        <end position="30"/>
    </location>
</feature>
<proteinExistence type="predicted"/>
<keyword evidence="3" id="KW-1185">Reference proteome</keyword>
<dbReference type="PANTHER" id="PTHR33982">
    <property type="entry name" value="OUTER ENVELOPE MEMBRANE PROTEIN 7-RELATED"/>
    <property type="match status" value="1"/>
</dbReference>
<evidence type="ECO:0000313" key="3">
    <source>
        <dbReference type="Proteomes" id="UP000228380"/>
    </source>
</evidence>
<reference evidence="3" key="1">
    <citation type="journal article" date="2019" name="Nat. Commun.">
        <title>Genome-wide association mapping of date palm fruit traits.</title>
        <authorList>
            <person name="Hazzouri K.M."/>
            <person name="Gros-Balthazard M."/>
            <person name="Flowers J.M."/>
            <person name="Copetti D."/>
            <person name="Lemansour A."/>
            <person name="Lebrun M."/>
            <person name="Masmoudi K."/>
            <person name="Ferrand S."/>
            <person name="Dhar M.I."/>
            <person name="Fresquez Z.A."/>
            <person name="Rosas U."/>
            <person name="Zhang J."/>
            <person name="Talag J."/>
            <person name="Lee S."/>
            <person name="Kudrna D."/>
            <person name="Powell R.F."/>
            <person name="Leitch I.J."/>
            <person name="Krueger R.R."/>
            <person name="Wing R.A."/>
            <person name="Amiri K.M.A."/>
            <person name="Purugganan M.D."/>
        </authorList>
    </citation>
    <scope>NUCLEOTIDE SEQUENCE [LARGE SCALE GENOMIC DNA]</scope>
    <source>
        <strain evidence="3">cv. Khalas</strain>
    </source>
</reference>
<keyword evidence="2" id="KW-0472">Membrane</keyword>